<evidence type="ECO:0000256" key="4">
    <source>
        <dbReference type="ARBA" id="ARBA00023136"/>
    </source>
</evidence>
<feature type="transmembrane region" description="Helical" evidence="5">
    <location>
        <begin position="92"/>
        <end position="111"/>
    </location>
</feature>
<feature type="transmembrane region" description="Helical" evidence="5">
    <location>
        <begin position="377"/>
        <end position="404"/>
    </location>
</feature>
<feature type="transmembrane region" description="Helical" evidence="5">
    <location>
        <begin position="60"/>
        <end position="80"/>
    </location>
</feature>
<organism evidence="7 8">
    <name type="scientific">Aquamicrobium lusatiense</name>
    <dbReference type="NCBI Taxonomy" id="89772"/>
    <lineage>
        <taxon>Bacteria</taxon>
        <taxon>Pseudomonadati</taxon>
        <taxon>Pseudomonadota</taxon>
        <taxon>Alphaproteobacteria</taxon>
        <taxon>Hyphomicrobiales</taxon>
        <taxon>Phyllobacteriaceae</taxon>
        <taxon>Aquamicrobium</taxon>
    </lineage>
</organism>
<dbReference type="RefSeq" id="WP_183833139.1">
    <property type="nucleotide sequence ID" value="NZ_JACHEU010000009.1"/>
</dbReference>
<dbReference type="EMBL" id="JACHEU010000009">
    <property type="protein sequence ID" value="MBB6014738.1"/>
    <property type="molecule type" value="Genomic_DNA"/>
</dbReference>
<feature type="transmembrane region" description="Helical" evidence="5">
    <location>
        <begin position="117"/>
        <end position="138"/>
    </location>
</feature>
<dbReference type="PANTHER" id="PTHR42718">
    <property type="entry name" value="MAJOR FACILITATOR SUPERFAMILY MULTIDRUG TRANSPORTER MFSC"/>
    <property type="match status" value="1"/>
</dbReference>
<evidence type="ECO:0000256" key="3">
    <source>
        <dbReference type="ARBA" id="ARBA00022989"/>
    </source>
</evidence>
<feature type="domain" description="Major facilitator superfamily (MFS) profile" evidence="6">
    <location>
        <begin position="26"/>
        <end position="484"/>
    </location>
</feature>
<keyword evidence="3 5" id="KW-1133">Transmembrane helix</keyword>
<dbReference type="GO" id="GO:0016020">
    <property type="term" value="C:membrane"/>
    <property type="evidence" value="ECO:0007669"/>
    <property type="project" value="UniProtKB-SubCell"/>
</dbReference>
<keyword evidence="4 5" id="KW-0472">Membrane</keyword>
<dbReference type="InterPro" id="IPR020846">
    <property type="entry name" value="MFS_dom"/>
</dbReference>
<keyword evidence="2 5" id="KW-0812">Transmembrane</keyword>
<sequence length="486" mass="51292">MSSEACTTERLSPIPPEAVRRPPWPGLFILLLAGFVTIFDLFVVNVAIPSMQAELGASLSQIGFIVAGYELAFGVLLVTGGRLGDLHGRRRLFILGMAGFTVASLFCGIAPTVEILIGARVLQGLAAALLFPQVYASIRVNFSGEDSRRAFGFLGMTLGLAAIAGQIVGGFLVEANIFDLGWRTIFLINVPVGIFAILMARFIPETRSPERPALDWPGVALVTLGLTMLLVPLVEAPTHGWQLWSFLSLAGAALLLTTFYRHQERRRKAGHQPLVDMALMRQPRFAQGGLLVLLIYSTASSFFLCFALLVQTGFGLSPFDAGSAFVPCSIAFVILSLSAPRLVARFGTPAIALGALVYAASLGVLVGQVWIADADLVVAHLIPVLIVIGGAQAMIMTPLLNLVLGFVEEGHAGMASGVISTLQQVGAALGVALVGILFGAALWEGAELQAARYASAFVSGMSYNVAAAILVAILLARLAVHGSRKS</sequence>
<dbReference type="GO" id="GO:0022857">
    <property type="term" value="F:transmembrane transporter activity"/>
    <property type="evidence" value="ECO:0007669"/>
    <property type="project" value="InterPro"/>
</dbReference>
<protein>
    <submittedName>
        <fullName evidence="7">EmrB/QacA subfamily drug resistance transporter</fullName>
    </submittedName>
</protein>
<dbReference type="SUPFAM" id="SSF103473">
    <property type="entry name" value="MFS general substrate transporter"/>
    <property type="match status" value="1"/>
</dbReference>
<dbReference type="InterPro" id="IPR036259">
    <property type="entry name" value="MFS_trans_sf"/>
</dbReference>
<feature type="transmembrane region" description="Helical" evidence="5">
    <location>
        <begin position="290"/>
        <end position="310"/>
    </location>
</feature>
<dbReference type="AlphaFoldDB" id="A0A7W9S845"/>
<dbReference type="PRINTS" id="PR01036">
    <property type="entry name" value="TCRTETB"/>
</dbReference>
<dbReference type="Gene3D" id="1.20.1720.10">
    <property type="entry name" value="Multidrug resistance protein D"/>
    <property type="match status" value="1"/>
</dbReference>
<feature type="transmembrane region" description="Helical" evidence="5">
    <location>
        <begin position="150"/>
        <end position="173"/>
    </location>
</feature>
<feature type="transmembrane region" description="Helical" evidence="5">
    <location>
        <begin position="350"/>
        <end position="371"/>
    </location>
</feature>
<proteinExistence type="predicted"/>
<dbReference type="Proteomes" id="UP000533306">
    <property type="component" value="Unassembled WGS sequence"/>
</dbReference>
<accession>A0A7W9S845</accession>
<name>A0A7W9S845_9HYPH</name>
<dbReference type="Pfam" id="PF07690">
    <property type="entry name" value="MFS_1"/>
    <property type="match status" value="1"/>
</dbReference>
<keyword evidence="8" id="KW-1185">Reference proteome</keyword>
<evidence type="ECO:0000256" key="2">
    <source>
        <dbReference type="ARBA" id="ARBA00022692"/>
    </source>
</evidence>
<feature type="transmembrane region" description="Helical" evidence="5">
    <location>
        <begin position="216"/>
        <end position="234"/>
    </location>
</feature>
<feature type="transmembrane region" description="Helical" evidence="5">
    <location>
        <begin position="425"/>
        <end position="443"/>
    </location>
</feature>
<evidence type="ECO:0000256" key="5">
    <source>
        <dbReference type="SAM" id="Phobius"/>
    </source>
</evidence>
<dbReference type="PANTHER" id="PTHR42718:SF39">
    <property type="entry name" value="ACTINORHODIN TRANSPORTER-RELATED"/>
    <property type="match status" value="1"/>
</dbReference>
<dbReference type="PROSITE" id="PS50850">
    <property type="entry name" value="MFS"/>
    <property type="match status" value="1"/>
</dbReference>
<dbReference type="CDD" id="cd17321">
    <property type="entry name" value="MFS_MMR_MDR_like"/>
    <property type="match status" value="1"/>
</dbReference>
<feature type="transmembrane region" description="Helical" evidence="5">
    <location>
        <begin position="185"/>
        <end position="204"/>
    </location>
</feature>
<evidence type="ECO:0000259" key="6">
    <source>
        <dbReference type="PROSITE" id="PS50850"/>
    </source>
</evidence>
<evidence type="ECO:0000256" key="1">
    <source>
        <dbReference type="ARBA" id="ARBA00004141"/>
    </source>
</evidence>
<dbReference type="InterPro" id="IPR011701">
    <property type="entry name" value="MFS"/>
</dbReference>
<feature type="transmembrane region" description="Helical" evidence="5">
    <location>
        <begin position="27"/>
        <end position="48"/>
    </location>
</feature>
<feature type="transmembrane region" description="Helical" evidence="5">
    <location>
        <begin position="463"/>
        <end position="480"/>
    </location>
</feature>
<feature type="transmembrane region" description="Helical" evidence="5">
    <location>
        <begin position="240"/>
        <end position="260"/>
    </location>
</feature>
<evidence type="ECO:0000313" key="7">
    <source>
        <dbReference type="EMBL" id="MBB6014738.1"/>
    </source>
</evidence>
<comment type="caution">
    <text evidence="7">The sequence shown here is derived from an EMBL/GenBank/DDBJ whole genome shotgun (WGS) entry which is preliminary data.</text>
</comment>
<gene>
    <name evidence="7" type="ORF">HNR59_004134</name>
</gene>
<feature type="transmembrane region" description="Helical" evidence="5">
    <location>
        <begin position="322"/>
        <end position="343"/>
    </location>
</feature>
<reference evidence="7 8" key="1">
    <citation type="submission" date="2020-08" db="EMBL/GenBank/DDBJ databases">
        <title>Genomic Encyclopedia of Type Strains, Phase IV (KMG-IV): sequencing the most valuable type-strain genomes for metagenomic binning, comparative biology and taxonomic classification.</title>
        <authorList>
            <person name="Goeker M."/>
        </authorList>
    </citation>
    <scope>NUCLEOTIDE SEQUENCE [LARGE SCALE GENOMIC DNA]</scope>
    <source>
        <strain evidence="7 8">DSM 11099</strain>
    </source>
</reference>
<evidence type="ECO:0000313" key="8">
    <source>
        <dbReference type="Proteomes" id="UP000533306"/>
    </source>
</evidence>
<comment type="subcellular location">
    <subcellularLocation>
        <location evidence="1">Membrane</location>
        <topology evidence="1">Multi-pass membrane protein</topology>
    </subcellularLocation>
</comment>
<dbReference type="Gene3D" id="1.20.1250.20">
    <property type="entry name" value="MFS general substrate transporter like domains"/>
    <property type="match status" value="1"/>
</dbReference>